<evidence type="ECO:0000313" key="2">
    <source>
        <dbReference type="Proteomes" id="UP001181347"/>
    </source>
</evidence>
<dbReference type="NCBIfam" id="TIGR01537">
    <property type="entry name" value="portal_HK97"/>
    <property type="match status" value="1"/>
</dbReference>
<name>A0AAE4LJS6_9BACT</name>
<proteinExistence type="predicted"/>
<evidence type="ECO:0000313" key="1">
    <source>
        <dbReference type="EMBL" id="MDU0259055.1"/>
    </source>
</evidence>
<dbReference type="Pfam" id="PF04860">
    <property type="entry name" value="Phage_portal"/>
    <property type="match status" value="1"/>
</dbReference>
<dbReference type="InterPro" id="IPR006944">
    <property type="entry name" value="Phage/GTA_portal"/>
</dbReference>
<dbReference type="InterPro" id="IPR006427">
    <property type="entry name" value="Portal_HK97"/>
</dbReference>
<organism evidence="1 2">
    <name type="scientific">Alistipes finegoldii</name>
    <dbReference type="NCBI Taxonomy" id="214856"/>
    <lineage>
        <taxon>Bacteria</taxon>
        <taxon>Pseudomonadati</taxon>
        <taxon>Bacteroidota</taxon>
        <taxon>Bacteroidia</taxon>
        <taxon>Bacteroidales</taxon>
        <taxon>Rikenellaceae</taxon>
        <taxon>Alistipes</taxon>
    </lineage>
</organism>
<dbReference type="Proteomes" id="UP001181347">
    <property type="component" value="Unassembled WGS sequence"/>
</dbReference>
<reference evidence="1" key="1">
    <citation type="submission" date="2023-10" db="EMBL/GenBank/DDBJ databases">
        <title>Genome Sequence of the Bacteria from From Gut Wall in Crohn's Disease.</title>
        <authorList>
            <person name="Rodriguez-Palacios A."/>
        </authorList>
    </citation>
    <scope>NUCLEOTIDE SEQUENCE</scope>
    <source>
        <strain evidence="1">CavFT-hAR58</strain>
    </source>
</reference>
<protein>
    <submittedName>
        <fullName evidence="1">Phage portal protein</fullName>
    </submittedName>
</protein>
<comment type="caution">
    <text evidence="1">The sequence shown here is derived from an EMBL/GenBank/DDBJ whole genome shotgun (WGS) entry which is preliminary data.</text>
</comment>
<dbReference type="EMBL" id="JAWDES010000004">
    <property type="protein sequence ID" value="MDU0259055.1"/>
    <property type="molecule type" value="Genomic_DNA"/>
</dbReference>
<dbReference type="RefSeq" id="WP_237958838.1">
    <property type="nucleotide sequence ID" value="NZ_DAIMAG010000001.1"/>
</dbReference>
<sequence>MKWFSFLHRDERRDISSAEFEAAVNKVITADTVVDATHQPYITEEGALNLTAVWACVRILSETVGTLPLHLYRRTACGRERQYDHLCHRLVQAPNSYSTRFDLMHHLMVSCALWGNGYARIFRDKRYRPARLKFIHPARIEPILTDNDELFYRSDTGELLPNENVIHLRGLSTNGYKGKSPIAVHRDNLALSVSAQLYGKRFFDQGGNMSGVFKYPSTLKPEAYQRLKKDLIAQSVGLHNAHVPLLLEGGMTYERISIPPEDAQFIATRKFQKTEIATIYGIPPHMIADLERATNNNIEHQGMEFVQYCLMPYLVRIEEEFNRKLLREDEFGECYFLFGLNGLLRGDAKTRSEYYKNMNIVGAMSANEIRSLEDMNSYDGGDEYFVQMNMQSVTAAVKPETNGTE</sequence>
<dbReference type="AlphaFoldDB" id="A0AAE4LJS6"/>
<accession>A0AAE4LJS6</accession>
<gene>
    <name evidence="1" type="ORF">RVH17_02840</name>
</gene>